<comment type="similarity">
    <text evidence="2">Belongs to the FMO family.</text>
</comment>
<dbReference type="Gene3D" id="3.50.50.60">
    <property type="entry name" value="FAD/NAD(P)-binding domain"/>
    <property type="match status" value="1"/>
</dbReference>
<keyword evidence="8" id="KW-1185">Reference proteome</keyword>
<dbReference type="Proteomes" id="UP000620124">
    <property type="component" value="Unassembled WGS sequence"/>
</dbReference>
<dbReference type="SUPFAM" id="SSF51905">
    <property type="entry name" value="FAD/NAD(P)-binding domain"/>
    <property type="match status" value="1"/>
</dbReference>
<name>A0A8H6YPJ4_9AGAR</name>
<dbReference type="EMBL" id="JACAZI010000004">
    <property type="protein sequence ID" value="KAF7362792.1"/>
    <property type="molecule type" value="Genomic_DNA"/>
</dbReference>
<dbReference type="GO" id="GO:0004499">
    <property type="term" value="F:N,N-dimethylaniline monooxygenase activity"/>
    <property type="evidence" value="ECO:0007669"/>
    <property type="project" value="InterPro"/>
</dbReference>
<dbReference type="GO" id="GO:0050661">
    <property type="term" value="F:NADP binding"/>
    <property type="evidence" value="ECO:0007669"/>
    <property type="project" value="InterPro"/>
</dbReference>
<organism evidence="7 8">
    <name type="scientific">Mycena venus</name>
    <dbReference type="NCBI Taxonomy" id="2733690"/>
    <lineage>
        <taxon>Eukaryota</taxon>
        <taxon>Fungi</taxon>
        <taxon>Dikarya</taxon>
        <taxon>Basidiomycota</taxon>
        <taxon>Agaricomycotina</taxon>
        <taxon>Agaricomycetes</taxon>
        <taxon>Agaricomycetidae</taxon>
        <taxon>Agaricales</taxon>
        <taxon>Marasmiineae</taxon>
        <taxon>Mycenaceae</taxon>
        <taxon>Mycena</taxon>
    </lineage>
</organism>
<accession>A0A8H6YPJ4</accession>
<evidence type="ECO:0000313" key="8">
    <source>
        <dbReference type="Proteomes" id="UP000620124"/>
    </source>
</evidence>
<dbReference type="AlphaFoldDB" id="A0A8H6YPJ4"/>
<evidence type="ECO:0000256" key="2">
    <source>
        <dbReference type="ARBA" id="ARBA00009183"/>
    </source>
</evidence>
<keyword evidence="5" id="KW-0521">NADP</keyword>
<evidence type="ECO:0000256" key="6">
    <source>
        <dbReference type="ARBA" id="ARBA00023002"/>
    </source>
</evidence>
<protein>
    <submittedName>
        <fullName evidence="7">Flavin-binding monooxygenase</fullName>
    </submittedName>
</protein>
<sequence length="600" mass="65959">MAPDSPTEIATSWLNSFGEYLAAGDVPGTTSCFIPTQCYLRDVLVFTWNNRTLIGHERIADYLKDTLKAASITQVKLDTRANLSPQFGPITHAASGVSSGFTFETAVGPGQGYFGLVENEAGEWKALYVFTTLTDIRGHEESGAETGVYGGHTLAWHDVHRERREAIERDPHVLISAHSCFASLTFQTKSKINEVGAGQTGLNVGARFRQMNIPTLIIEKNARVGDNWRQRYPMMTLHTIKTHHPMLYQSYPENWPTYTPRDKLADWLEHYAISQELVVWTSSRALPTPTYDTTSKRWTVIIDRAGQQVTLHPAHIVLAAGILGAPRFPSVPDIDLFRGTTLHAATYPGGKGFMGNRTLVVGAGNSSADICQDLAFHGAAEVTMLQRSSTCVVSADSVAQTLERLWPPHVPTDVADFMSQAVPFLLIREIGKATTQHILAQQKETHEGLREAGLKLNMGTDGSGHYPLAYERFGGYWLDVGVADFIRTGKVKIKQGVEIARFTENSAVFTDGSSLDVDAVVFATSYENIRDTMRGLFGDAVIDQTTTVWGVDEEGEINGCYRPSGYPGLWYAGGGFDASRFYSKQLALEIKAIELGLLTL</sequence>
<comment type="caution">
    <text evidence="7">The sequence shown here is derived from an EMBL/GenBank/DDBJ whole genome shotgun (WGS) entry which is preliminary data.</text>
</comment>
<dbReference type="FunFam" id="3.50.50.60:FF:000023">
    <property type="entry name" value="Dimethylaniline monooxygenase [N-oxide-forming]"/>
    <property type="match status" value="1"/>
</dbReference>
<dbReference type="InterPro" id="IPR020946">
    <property type="entry name" value="Flavin_mOase-like"/>
</dbReference>
<gene>
    <name evidence="7" type="ORF">MVEN_00628900</name>
</gene>
<dbReference type="PANTHER" id="PTHR43539:SF68">
    <property type="entry name" value="FLAVIN-BINDING MONOOXYGENASE-LIKE PROTEIN (AFU_ORTHOLOGUE AFUA_4G09220)"/>
    <property type="match status" value="1"/>
</dbReference>
<dbReference type="OrthoDB" id="74360at2759"/>
<dbReference type="Pfam" id="PF00743">
    <property type="entry name" value="FMO-like"/>
    <property type="match status" value="1"/>
</dbReference>
<dbReference type="GO" id="GO:0050660">
    <property type="term" value="F:flavin adenine dinucleotide binding"/>
    <property type="evidence" value="ECO:0007669"/>
    <property type="project" value="InterPro"/>
</dbReference>
<dbReference type="InterPro" id="IPR036188">
    <property type="entry name" value="FAD/NAD-bd_sf"/>
</dbReference>
<dbReference type="PANTHER" id="PTHR43539">
    <property type="entry name" value="FLAVIN-BINDING MONOOXYGENASE-LIKE PROTEIN (AFU_ORTHOLOGUE AFUA_4G09220)"/>
    <property type="match status" value="1"/>
</dbReference>
<keyword evidence="6" id="KW-0560">Oxidoreductase</keyword>
<reference evidence="7" key="1">
    <citation type="submission" date="2020-05" db="EMBL/GenBank/DDBJ databases">
        <title>Mycena genomes resolve the evolution of fungal bioluminescence.</title>
        <authorList>
            <person name="Tsai I.J."/>
        </authorList>
    </citation>
    <scope>NUCLEOTIDE SEQUENCE</scope>
    <source>
        <strain evidence="7">CCC161011</strain>
    </source>
</reference>
<evidence type="ECO:0000256" key="5">
    <source>
        <dbReference type="ARBA" id="ARBA00022857"/>
    </source>
</evidence>
<keyword evidence="3" id="KW-0285">Flavoprotein</keyword>
<proteinExistence type="inferred from homology"/>
<comment type="cofactor">
    <cofactor evidence="1">
        <name>FAD</name>
        <dbReference type="ChEBI" id="CHEBI:57692"/>
    </cofactor>
</comment>
<evidence type="ECO:0000313" key="7">
    <source>
        <dbReference type="EMBL" id="KAF7362792.1"/>
    </source>
</evidence>
<evidence type="ECO:0000256" key="3">
    <source>
        <dbReference type="ARBA" id="ARBA00022630"/>
    </source>
</evidence>
<evidence type="ECO:0000256" key="4">
    <source>
        <dbReference type="ARBA" id="ARBA00022827"/>
    </source>
</evidence>
<keyword evidence="4" id="KW-0274">FAD</keyword>
<dbReference type="InterPro" id="IPR050982">
    <property type="entry name" value="Auxin_biosynth/cation_transpt"/>
</dbReference>
<evidence type="ECO:0000256" key="1">
    <source>
        <dbReference type="ARBA" id="ARBA00001974"/>
    </source>
</evidence>
<keyword evidence="7" id="KW-0503">Monooxygenase</keyword>